<dbReference type="EMBL" id="KP671755">
    <property type="protein sequence ID" value="AJT61162.1"/>
    <property type="molecule type" value="Genomic_DNA"/>
</dbReference>
<reference evidence="1 2" key="1">
    <citation type="journal article" date="2016" name="Genom Data">
        <title>Complete genome sequence of a giant Vibrio phage ValKK3 infecting Vibrio alginolyticus.</title>
        <authorList>
            <person name="Lal T.M."/>
            <person name="Sano M."/>
            <person name="Hatai K."/>
            <person name="Ransangan J."/>
        </authorList>
    </citation>
    <scope>NUCLEOTIDE SEQUENCE [LARGE SCALE GENOMIC DNA]</scope>
</reference>
<evidence type="ECO:0000313" key="1">
    <source>
        <dbReference type="EMBL" id="AJT61162.1"/>
    </source>
</evidence>
<dbReference type="OrthoDB" id="24143at10239"/>
<proteinExistence type="predicted"/>
<protein>
    <submittedName>
        <fullName evidence="1">Uncharacterized protein</fullName>
    </submittedName>
</protein>
<dbReference type="KEGG" id="vg:26628647"/>
<evidence type="ECO:0000313" key="2">
    <source>
        <dbReference type="Proteomes" id="UP000202888"/>
    </source>
</evidence>
<accession>A0A0D4DBX1</accession>
<dbReference type="RefSeq" id="YP_009201424.1">
    <property type="nucleotide sequence ID" value="NC_028829.1"/>
</dbReference>
<keyword evidence="2" id="KW-1185">Reference proteome</keyword>
<organism evidence="1 2">
    <name type="scientific">Vibrio phage ValKK3</name>
    <dbReference type="NCBI Taxonomy" id="1610855"/>
    <lineage>
        <taxon>Viruses</taxon>
        <taxon>Duplodnaviria</taxon>
        <taxon>Heunggongvirae</taxon>
        <taxon>Uroviricota</taxon>
        <taxon>Caudoviricetes</taxon>
        <taxon>Pantevenvirales</taxon>
        <taxon>Straboviridae</taxon>
        <taxon>Schizotequatrovirus</taxon>
        <taxon>Schizotequatrovirus valkk3</taxon>
    </lineage>
</organism>
<sequence length="88" mass="9904">MSQQTAEQVIEQKDAQIKDLKVRTFDLQETLQEERNSFGQFVGVLAQLLDFDQTQASSLQNYVDEIAILTGKAERPAEGDGEQEKDAE</sequence>
<dbReference type="GeneID" id="26628647"/>
<dbReference type="Proteomes" id="UP000202888">
    <property type="component" value="Segment"/>
</dbReference>
<name>A0A0D4DBX1_9CAUD</name>